<feature type="compositionally biased region" description="Basic and acidic residues" evidence="1">
    <location>
        <begin position="87"/>
        <end position="104"/>
    </location>
</feature>
<accession>S3HJH8</accession>
<keyword evidence="3" id="KW-1185">Reference proteome</keyword>
<gene>
    <name evidence="2" type="ORF">RGCCGE502_08161</name>
</gene>
<dbReference type="HOGENOM" id="CLU_2247906_0_0_5"/>
<comment type="caution">
    <text evidence="2">The sequence shown here is derived from an EMBL/GenBank/DDBJ whole genome shotgun (WGS) entry which is preliminary data.</text>
</comment>
<evidence type="ECO:0008006" key="4">
    <source>
        <dbReference type="Google" id="ProtNLM"/>
    </source>
</evidence>
<organism evidence="2 3">
    <name type="scientific">Rhizobium grahamii CCGE 502</name>
    <dbReference type="NCBI Taxonomy" id="990285"/>
    <lineage>
        <taxon>Bacteria</taxon>
        <taxon>Pseudomonadati</taxon>
        <taxon>Pseudomonadota</taxon>
        <taxon>Alphaproteobacteria</taxon>
        <taxon>Hyphomicrobiales</taxon>
        <taxon>Rhizobiaceae</taxon>
        <taxon>Rhizobium/Agrobacterium group</taxon>
        <taxon>Rhizobium</taxon>
    </lineage>
</organism>
<dbReference type="EMBL" id="AEYE02000010">
    <property type="protein sequence ID" value="EPE98922.1"/>
    <property type="molecule type" value="Genomic_DNA"/>
</dbReference>
<dbReference type="Proteomes" id="UP000014411">
    <property type="component" value="Unassembled WGS sequence"/>
</dbReference>
<dbReference type="AlphaFoldDB" id="S3HJH8"/>
<protein>
    <recommendedName>
        <fullName evidence="4">DUF2188 domain-containing protein</fullName>
    </recommendedName>
</protein>
<dbReference type="STRING" id="990285.RGCCGE502_08161"/>
<evidence type="ECO:0000313" key="2">
    <source>
        <dbReference type="EMBL" id="EPE98922.1"/>
    </source>
</evidence>
<name>S3HJH8_9HYPH</name>
<proteinExistence type="predicted"/>
<evidence type="ECO:0000313" key="3">
    <source>
        <dbReference type="Proteomes" id="UP000014411"/>
    </source>
</evidence>
<dbReference type="Pfam" id="PF09954">
    <property type="entry name" value="DUF2188"/>
    <property type="match status" value="1"/>
</dbReference>
<evidence type="ECO:0000256" key="1">
    <source>
        <dbReference type="SAM" id="MobiDB-lite"/>
    </source>
</evidence>
<reference evidence="2 3" key="1">
    <citation type="journal article" date="2012" name="J. Bacteriol.">
        <title>Genome sequence of Rhizobium grahamii CCGE502, a broad-host-range symbiont with low nodulation competitiveness in Phaseolus vulgaris.</title>
        <authorList>
            <person name="Althabegoiti M.J."/>
            <person name="Lozano L."/>
            <person name="Torres-Tejerizo G."/>
            <person name="Ormeno-Orrillo E."/>
            <person name="Rogel M.A."/>
            <person name="Gonzalez V."/>
            <person name="Martinez-Romero E."/>
        </authorList>
    </citation>
    <scope>NUCLEOTIDE SEQUENCE [LARGE SCALE GENOMIC DNA]</scope>
    <source>
        <strain evidence="2 3">CCGE 502</strain>
    </source>
</reference>
<dbReference type="InterPro" id="IPR018691">
    <property type="entry name" value="DUF2188"/>
</dbReference>
<feature type="region of interest" description="Disordered" evidence="1">
    <location>
        <begin position="53"/>
        <end position="104"/>
    </location>
</feature>
<sequence>MQSVGSRPAKFLRKVLEGTIDVDYLPRREHDGAWAYRLDDVWSETFPTHEQALAAAKQAAERQQLDGQDADITYQRADGSWTTERSNGGDRPEADVVDDAKEKD</sequence>
<dbReference type="eggNOG" id="ENOG5031B86">
    <property type="taxonomic scope" value="Bacteria"/>
</dbReference>